<dbReference type="CDD" id="cd18082">
    <property type="entry name" value="SpoU-like_family"/>
    <property type="match status" value="1"/>
</dbReference>
<evidence type="ECO:0000259" key="3">
    <source>
        <dbReference type="Pfam" id="PF00588"/>
    </source>
</evidence>
<evidence type="ECO:0000256" key="2">
    <source>
        <dbReference type="ARBA" id="ARBA00022679"/>
    </source>
</evidence>
<dbReference type="Gene3D" id="3.40.1280.10">
    <property type="match status" value="1"/>
</dbReference>
<accession>A0A9D0ZKK9</accession>
<dbReference type="GO" id="GO:0008173">
    <property type="term" value="F:RNA methyltransferase activity"/>
    <property type="evidence" value="ECO:0007669"/>
    <property type="project" value="InterPro"/>
</dbReference>
<keyword evidence="1 4" id="KW-0489">Methyltransferase</keyword>
<dbReference type="InterPro" id="IPR029028">
    <property type="entry name" value="Alpha/beta_knot_MTases"/>
</dbReference>
<reference evidence="4" key="2">
    <citation type="journal article" date="2021" name="PeerJ">
        <title>Extensive microbial diversity within the chicken gut microbiome revealed by metagenomics and culture.</title>
        <authorList>
            <person name="Gilroy R."/>
            <person name="Ravi A."/>
            <person name="Getino M."/>
            <person name="Pursley I."/>
            <person name="Horton D.L."/>
            <person name="Alikhan N.F."/>
            <person name="Baker D."/>
            <person name="Gharbi K."/>
            <person name="Hall N."/>
            <person name="Watson M."/>
            <person name="Adriaenssens E.M."/>
            <person name="Foster-Nyarko E."/>
            <person name="Jarju S."/>
            <person name="Secka A."/>
            <person name="Antonio M."/>
            <person name="Oren A."/>
            <person name="Chaudhuri R.R."/>
            <person name="La Ragione R."/>
            <person name="Hildebrand F."/>
            <person name="Pallen M.J."/>
        </authorList>
    </citation>
    <scope>NUCLEOTIDE SEQUENCE</scope>
    <source>
        <strain evidence="4">ChiSjej6B24-2974</strain>
    </source>
</reference>
<evidence type="ECO:0000256" key="1">
    <source>
        <dbReference type="ARBA" id="ARBA00022603"/>
    </source>
</evidence>
<organism evidence="4 5">
    <name type="scientific">Candidatus Pullichristensenella stercorigallinarum</name>
    <dbReference type="NCBI Taxonomy" id="2840909"/>
    <lineage>
        <taxon>Bacteria</taxon>
        <taxon>Bacillati</taxon>
        <taxon>Bacillota</taxon>
        <taxon>Clostridia</taxon>
        <taxon>Candidatus Pullichristensenella</taxon>
    </lineage>
</organism>
<feature type="domain" description="tRNA/rRNA methyltransferase SpoU type" evidence="3">
    <location>
        <begin position="98"/>
        <end position="235"/>
    </location>
</feature>
<dbReference type="Proteomes" id="UP000824260">
    <property type="component" value="Unassembled WGS sequence"/>
</dbReference>
<evidence type="ECO:0000313" key="5">
    <source>
        <dbReference type="Proteomes" id="UP000824260"/>
    </source>
</evidence>
<keyword evidence="2" id="KW-0808">Transferase</keyword>
<dbReference type="EMBL" id="DVFZ01000035">
    <property type="protein sequence ID" value="HIQ82168.1"/>
    <property type="molecule type" value="Genomic_DNA"/>
</dbReference>
<gene>
    <name evidence="4" type="ORF">IAA52_03615</name>
</gene>
<dbReference type="GO" id="GO:0003723">
    <property type="term" value="F:RNA binding"/>
    <property type="evidence" value="ECO:0007669"/>
    <property type="project" value="InterPro"/>
</dbReference>
<dbReference type="GO" id="GO:0006396">
    <property type="term" value="P:RNA processing"/>
    <property type="evidence" value="ECO:0007669"/>
    <property type="project" value="InterPro"/>
</dbReference>
<reference evidence="4" key="1">
    <citation type="submission" date="2020-10" db="EMBL/GenBank/DDBJ databases">
        <authorList>
            <person name="Gilroy R."/>
        </authorList>
    </citation>
    <scope>NUCLEOTIDE SEQUENCE</scope>
    <source>
        <strain evidence="4">ChiSjej6B24-2974</strain>
    </source>
</reference>
<sequence>MPKLEPYSRKLPYSYALGLFPSLTLMDERPELAMRLLLHPEGMGNEGVEKLRARCRELGVREEEAGRVLRRESKKDNCYAALVFEKREGDLDADRNHAVLCQISDGGNLGTALRSLLGFGYEDVALIRPCVDAFDPHVVRASMGAFFRLRLRTFDTFADYRALYPHRALYPFMLDGAKPLREVARAAQPPFSLVFGNEQTGLPHEFQTYGQSVFIPQSDKIDSLNLAVAVSIGAYAFASEGR</sequence>
<dbReference type="InterPro" id="IPR001537">
    <property type="entry name" value="SpoU_MeTrfase"/>
</dbReference>
<dbReference type="GO" id="GO:0032259">
    <property type="term" value="P:methylation"/>
    <property type="evidence" value="ECO:0007669"/>
    <property type="project" value="UniProtKB-KW"/>
</dbReference>
<name>A0A9D0ZKK9_9FIRM</name>
<dbReference type="PANTHER" id="PTHR43191">
    <property type="entry name" value="RRNA METHYLTRANSFERASE 3"/>
    <property type="match status" value="1"/>
</dbReference>
<dbReference type="InterPro" id="IPR029026">
    <property type="entry name" value="tRNA_m1G_MTases_N"/>
</dbReference>
<dbReference type="InterPro" id="IPR051259">
    <property type="entry name" value="rRNA_Methyltransferase"/>
</dbReference>
<dbReference type="PANTHER" id="PTHR43191:SF2">
    <property type="entry name" value="RRNA METHYLTRANSFERASE 3, MITOCHONDRIAL"/>
    <property type="match status" value="1"/>
</dbReference>
<dbReference type="AlphaFoldDB" id="A0A9D0ZKK9"/>
<dbReference type="SUPFAM" id="SSF75217">
    <property type="entry name" value="alpha/beta knot"/>
    <property type="match status" value="1"/>
</dbReference>
<proteinExistence type="predicted"/>
<dbReference type="Pfam" id="PF00588">
    <property type="entry name" value="SpoU_methylase"/>
    <property type="match status" value="1"/>
</dbReference>
<protein>
    <submittedName>
        <fullName evidence="4">TrmH family RNA methyltransferase</fullName>
    </submittedName>
</protein>
<comment type="caution">
    <text evidence="4">The sequence shown here is derived from an EMBL/GenBank/DDBJ whole genome shotgun (WGS) entry which is preliminary data.</text>
</comment>
<evidence type="ECO:0000313" key="4">
    <source>
        <dbReference type="EMBL" id="HIQ82168.1"/>
    </source>
</evidence>